<evidence type="ECO:0000256" key="9">
    <source>
        <dbReference type="RuleBase" id="RU367148"/>
    </source>
</evidence>
<sequence length="221" mass="26283">MITMSRGLNTEERLERLKNLKLLKENALEENEKELQRELKQLKEEQKLRAAAAQKDAEEEVQETELQNQEVKSERLRNLRYTIEEDEAWHEKLEAGKTAAEDREFQNFKQLARQTYTKGLKALNPLSAEKYEAQKQIYFEMKKEGKSDSEIINSLTSREKLDHMVDQLKERETTTVKRRKTAQDRQNFINDKNKQFNDKLDRHYDEYLSDLKESIQRGSSL</sequence>
<evidence type="ECO:0000256" key="6">
    <source>
        <dbReference type="ARBA" id="ARBA00022728"/>
    </source>
</evidence>
<dbReference type="EMBL" id="JAHLUN010000011">
    <property type="protein sequence ID" value="KAG7763135.1"/>
    <property type="molecule type" value="Genomic_DNA"/>
</dbReference>
<accession>A0AAN6D4X2</accession>
<evidence type="ECO:0000256" key="5">
    <source>
        <dbReference type="ARBA" id="ARBA00022664"/>
    </source>
</evidence>
<dbReference type="Proteomes" id="UP000738402">
    <property type="component" value="Unassembled WGS sequence"/>
</dbReference>
<evidence type="ECO:0000256" key="8">
    <source>
        <dbReference type="ARBA" id="ARBA00023242"/>
    </source>
</evidence>
<dbReference type="AlphaFoldDB" id="A0AAN6D4X2"/>
<evidence type="ECO:0000256" key="3">
    <source>
        <dbReference type="ARBA" id="ARBA00010028"/>
    </source>
</evidence>
<feature type="region of interest" description="Disordered" evidence="10">
    <location>
        <begin position="46"/>
        <end position="71"/>
    </location>
</feature>
<dbReference type="PANTHER" id="PTHR13264">
    <property type="entry name" value="GCIP-INTERACTING PROTEIN P29"/>
    <property type="match status" value="1"/>
</dbReference>
<keyword evidence="6 9" id="KW-0747">Spliceosome</keyword>
<dbReference type="PANTHER" id="PTHR13264:SF5">
    <property type="entry name" value="PRE-MRNA-SPLICING FACTOR SYF2"/>
    <property type="match status" value="1"/>
</dbReference>
<evidence type="ECO:0000256" key="2">
    <source>
        <dbReference type="ARBA" id="ARBA00004123"/>
    </source>
</evidence>
<keyword evidence="8 9" id="KW-0539">Nucleus</keyword>
<evidence type="ECO:0000313" key="11">
    <source>
        <dbReference type="EMBL" id="KAG7726295.1"/>
    </source>
</evidence>
<dbReference type="GO" id="GO:0071013">
    <property type="term" value="C:catalytic step 2 spliceosome"/>
    <property type="evidence" value="ECO:0007669"/>
    <property type="project" value="TreeGrafter"/>
</dbReference>
<comment type="similarity">
    <text evidence="3 9">Belongs to the SYF2 family.</text>
</comment>
<dbReference type="Pfam" id="PF08231">
    <property type="entry name" value="SYF2"/>
    <property type="match status" value="1"/>
</dbReference>
<reference evidence="11 13" key="1">
    <citation type="journal article" date="2021" name="G3 (Bethesda)">
        <title>Genomic diversity, chromosomal rearrangements, and interspecies hybridization in the ogataea polymorpha species complex.</title>
        <authorList>
            <person name="Hanson S.J."/>
            <person name="Cinneide E.O."/>
            <person name="Salzberg L.I."/>
            <person name="Wolfe K.H."/>
            <person name="McGowan J."/>
            <person name="Fitzpatrick D.A."/>
            <person name="Matlin K."/>
        </authorList>
    </citation>
    <scope>NUCLEOTIDE SEQUENCE</scope>
    <source>
        <strain evidence="12">81-436-3</strain>
        <strain evidence="11">83-405-1</strain>
    </source>
</reference>
<dbReference type="EMBL" id="JAHLUH010000010">
    <property type="protein sequence ID" value="KAG7726295.1"/>
    <property type="molecule type" value="Genomic_DNA"/>
</dbReference>
<evidence type="ECO:0000256" key="1">
    <source>
        <dbReference type="ARBA" id="ARBA00003777"/>
    </source>
</evidence>
<evidence type="ECO:0000256" key="7">
    <source>
        <dbReference type="ARBA" id="ARBA00023187"/>
    </source>
</evidence>
<dbReference type="Proteomes" id="UP000697297">
    <property type="component" value="Unassembled WGS sequence"/>
</dbReference>
<feature type="region of interest" description="Disordered" evidence="10">
    <location>
        <begin position="170"/>
        <end position="195"/>
    </location>
</feature>
<evidence type="ECO:0000256" key="10">
    <source>
        <dbReference type="SAM" id="MobiDB-lite"/>
    </source>
</evidence>
<evidence type="ECO:0000313" key="13">
    <source>
        <dbReference type="Proteomes" id="UP000697297"/>
    </source>
</evidence>
<comment type="function">
    <text evidence="1 9">Involved in pre-mRNA splicing.</text>
</comment>
<dbReference type="GO" id="GO:0071014">
    <property type="term" value="C:post-mRNA release spliceosomal complex"/>
    <property type="evidence" value="ECO:0007669"/>
    <property type="project" value="TreeGrafter"/>
</dbReference>
<keyword evidence="13" id="KW-1185">Reference proteome</keyword>
<keyword evidence="5 9" id="KW-0507">mRNA processing</keyword>
<name>A0AAN6D4X2_9ASCO</name>
<protein>
    <recommendedName>
        <fullName evidence="4 9">Pre-mRNA-splicing factor SYF2</fullName>
    </recommendedName>
</protein>
<evidence type="ECO:0000313" key="12">
    <source>
        <dbReference type="EMBL" id="KAG7763135.1"/>
    </source>
</evidence>
<evidence type="ECO:0000256" key="4">
    <source>
        <dbReference type="ARBA" id="ARBA00014745"/>
    </source>
</evidence>
<keyword evidence="7 9" id="KW-0508">mRNA splicing</keyword>
<dbReference type="InterPro" id="IPR013260">
    <property type="entry name" value="mRNA_splic_SYF2"/>
</dbReference>
<comment type="subunit">
    <text evidence="9">May be part of a spliceosome complex.</text>
</comment>
<evidence type="ECO:0000313" key="14">
    <source>
        <dbReference type="Proteomes" id="UP000738402"/>
    </source>
</evidence>
<dbReference type="GO" id="GO:0000398">
    <property type="term" value="P:mRNA splicing, via spliceosome"/>
    <property type="evidence" value="ECO:0007669"/>
    <property type="project" value="UniProtKB-UniRule"/>
</dbReference>
<comment type="subcellular location">
    <subcellularLocation>
        <location evidence="2 9">Nucleus</location>
    </subcellularLocation>
</comment>
<dbReference type="GO" id="GO:0000974">
    <property type="term" value="C:Prp19 complex"/>
    <property type="evidence" value="ECO:0007669"/>
    <property type="project" value="TreeGrafter"/>
</dbReference>
<proteinExistence type="inferred from homology"/>
<gene>
    <name evidence="11" type="ORF">KL933_003737</name>
    <name evidence="12" type="ORF">KL946_003951</name>
</gene>
<comment type="caution">
    <text evidence="11">The sequence shown here is derived from an EMBL/GenBank/DDBJ whole genome shotgun (WGS) entry which is preliminary data.</text>
</comment>
<organism evidence="11 14">
    <name type="scientific">Ogataea haglerorum</name>
    <dbReference type="NCBI Taxonomy" id="1937702"/>
    <lineage>
        <taxon>Eukaryota</taxon>
        <taxon>Fungi</taxon>
        <taxon>Dikarya</taxon>
        <taxon>Ascomycota</taxon>
        <taxon>Saccharomycotina</taxon>
        <taxon>Pichiomycetes</taxon>
        <taxon>Pichiales</taxon>
        <taxon>Pichiaceae</taxon>
        <taxon>Ogataea</taxon>
    </lineage>
</organism>